<evidence type="ECO:0000256" key="2">
    <source>
        <dbReference type="ARBA" id="ARBA00023015"/>
    </source>
</evidence>
<dbReference type="GO" id="GO:0005198">
    <property type="term" value="F:structural molecule activity"/>
    <property type="evidence" value="ECO:0007669"/>
    <property type="project" value="TreeGrafter"/>
</dbReference>
<dbReference type="AlphaFoldDB" id="A0A9P6J8Z1"/>
<protein>
    <submittedName>
        <fullName evidence="9">Transcriptional activator spt7</fullName>
    </submittedName>
</protein>
<evidence type="ECO:0000313" key="9">
    <source>
        <dbReference type="EMBL" id="KAF9963314.1"/>
    </source>
</evidence>
<dbReference type="InterPro" id="IPR018359">
    <property type="entry name" value="Bromodomain_CS"/>
</dbReference>
<feature type="compositionally biased region" description="Low complexity" evidence="7">
    <location>
        <begin position="224"/>
        <end position="235"/>
    </location>
</feature>
<keyword evidence="5" id="KW-0539">Nucleus</keyword>
<dbReference type="GO" id="GO:0006325">
    <property type="term" value="P:chromatin organization"/>
    <property type="evidence" value="ECO:0007669"/>
    <property type="project" value="UniProtKB-ARBA"/>
</dbReference>
<dbReference type="Gene3D" id="1.10.20.10">
    <property type="entry name" value="Histone, subunit A"/>
    <property type="match status" value="1"/>
</dbReference>
<dbReference type="PANTHER" id="PTHR47343:SF1">
    <property type="entry name" value="TRANSCRIPTIONAL ACTIVATOR SPT7"/>
    <property type="match status" value="1"/>
</dbReference>
<dbReference type="PRINTS" id="PR00503">
    <property type="entry name" value="BROMODOMAIN"/>
</dbReference>
<keyword evidence="10" id="KW-1185">Reference proteome</keyword>
<dbReference type="Proteomes" id="UP000749646">
    <property type="component" value="Unassembled WGS sequence"/>
</dbReference>
<feature type="region of interest" description="Disordered" evidence="7">
    <location>
        <begin position="855"/>
        <end position="887"/>
    </location>
</feature>
<dbReference type="CDD" id="cd05510">
    <property type="entry name" value="Bromo_SPT7_like"/>
    <property type="match status" value="1"/>
</dbReference>
<dbReference type="PROSITE" id="PS00633">
    <property type="entry name" value="BROMODOMAIN_1"/>
    <property type="match status" value="1"/>
</dbReference>
<proteinExistence type="predicted"/>
<dbReference type="GO" id="GO:0006357">
    <property type="term" value="P:regulation of transcription by RNA polymerase II"/>
    <property type="evidence" value="ECO:0007669"/>
    <property type="project" value="TreeGrafter"/>
</dbReference>
<evidence type="ECO:0000256" key="6">
    <source>
        <dbReference type="PROSITE-ProRule" id="PRU00035"/>
    </source>
</evidence>
<dbReference type="GO" id="GO:0046695">
    <property type="term" value="C:SLIK (SAGA-like) complex"/>
    <property type="evidence" value="ECO:0007669"/>
    <property type="project" value="InterPro"/>
</dbReference>
<comment type="caution">
    <text evidence="9">The sequence shown here is derived from an EMBL/GenBank/DDBJ whole genome shotgun (WGS) entry which is preliminary data.</text>
</comment>
<dbReference type="InterPro" id="IPR006565">
    <property type="entry name" value="BTP"/>
</dbReference>
<feature type="compositionally biased region" description="Basic and acidic residues" evidence="7">
    <location>
        <begin position="649"/>
        <end position="664"/>
    </location>
</feature>
<dbReference type="InterPro" id="IPR037782">
    <property type="entry name" value="Spt7"/>
</dbReference>
<feature type="region of interest" description="Disordered" evidence="7">
    <location>
        <begin position="632"/>
        <end position="728"/>
    </location>
</feature>
<dbReference type="EMBL" id="JAAAHW010006303">
    <property type="protein sequence ID" value="KAF9963314.1"/>
    <property type="molecule type" value="Genomic_DNA"/>
</dbReference>
<sequence length="1115" mass="123967">MSLFSSEPLAEGETDRPYNAASIPSSPMSLSNFEGATRDSNSISTAAPIVGPLSSSSASNTASSAHREHLFNIINDPASNSQLRLTYNVAHEMNTRKLWRFYLTEEEHAIFEAALTSLDTWQSFISLDRNFETRLEEINRQQEQEKQQQLQQQLQSQPSDGVLPDSIPDVELSTETLETCDVNMEGGDRLPDIVKIEAFDQDLLCSELSSSVFKREDSFSARNSPAVSTPPVSTPNGHLRAPYTPNYRERSLSPRRGGGRDSQPPNGSAKPEPSPANSSPASPESHSIPPSIPTTAFRSRVMIFEQLLPKLYPGHGGCCHPTIDILELEKKDVLSYDKSGVALGGSSSSSTKAAVNSIGTHNRILGDDDYDGDMDLESSKESSKEGKTNEPNKDEASTVSKDKQPQDTKPEEPPIRLPIHHLYYTLEYDMDAMIEQQHLEEADKNIQQEQENQAGTSLVTDNMLSQLGSGGLSMKYLLGAIEANRSATGLSDRELRTLLSDVRPNRSKWANEDKVGQEELYEGCERILMELRNYTEHSTPFLNKVNKREAPDYFQVIKHPMDLGTVLKKLKSFAYQSKSQFANDLYLIYSNCLLYNSDPSSVYRKHAIAMKKRTQQLLETVQDVVIRDRAEVEAEAEESDDEMESQAGRLHESAKGPGRKEQKSSKTVHKTNGESSRNTKDHSTQRGATAVPLGVETPKMAMDLDSVATPTREASREPSTLDPTDVPFGRAGTPNGALGLNSPARHRIISRASVPIEIDLEQEEREVAEQLRADRGDLLFQAWKEKTKKVRAKICSTRESQQQLPFEERFALERSPWEMKKSRDIEIAHYNAFEVLAHRKRRKKKKPLGFSLSKESSSMAAAVDEESDPYEDMYGVSDSEGDEEDEEDYVRDLFAPPKVKEENLQKKKKPSGIFLPEYSIRSGLPEIPGYGCERLDDADKARKLFDESEVSALEDKQPSLSLYPYAIAAPGQLTDGIERNVEELRKIRHVYAKIFAAKATNPDLGQFDEPPEPVPVPPHDGPLPPLVMNDSTGNAMLSRVVSKLLAHAGFQGAQASALAVMTDIAVDFFLNLGRALRGYSDLYSKGMTAEEILLHTLYENGVSSVGELEGYIRED</sequence>
<feature type="compositionally biased region" description="Acidic residues" evidence="7">
    <location>
        <begin position="367"/>
        <end position="376"/>
    </location>
</feature>
<organism evidence="9 10">
    <name type="scientific">Modicella reniformis</name>
    <dbReference type="NCBI Taxonomy" id="1440133"/>
    <lineage>
        <taxon>Eukaryota</taxon>
        <taxon>Fungi</taxon>
        <taxon>Fungi incertae sedis</taxon>
        <taxon>Mucoromycota</taxon>
        <taxon>Mortierellomycotina</taxon>
        <taxon>Mortierellomycetes</taxon>
        <taxon>Mortierellales</taxon>
        <taxon>Mortierellaceae</taxon>
        <taxon>Modicella</taxon>
    </lineage>
</organism>
<feature type="region of interest" description="Disordered" evidence="7">
    <location>
        <begin position="362"/>
        <end position="416"/>
    </location>
</feature>
<keyword evidence="2" id="KW-0805">Transcription regulation</keyword>
<evidence type="ECO:0000256" key="4">
    <source>
        <dbReference type="ARBA" id="ARBA00023163"/>
    </source>
</evidence>
<dbReference type="PANTHER" id="PTHR47343">
    <property type="entry name" value="TRANSCRIPTIONAL ACTIVATOR SPT7"/>
    <property type="match status" value="1"/>
</dbReference>
<dbReference type="OrthoDB" id="21449at2759"/>
<dbReference type="InterPro" id="IPR036427">
    <property type="entry name" value="Bromodomain-like_sf"/>
</dbReference>
<dbReference type="SUPFAM" id="SSF47370">
    <property type="entry name" value="Bromodomain"/>
    <property type="match status" value="1"/>
</dbReference>
<comment type="subcellular location">
    <subcellularLocation>
        <location evidence="1">Nucleus</location>
    </subcellularLocation>
</comment>
<feature type="non-terminal residue" evidence="9">
    <location>
        <position position="1"/>
    </location>
</feature>
<feature type="region of interest" description="Disordered" evidence="7">
    <location>
        <begin position="218"/>
        <end position="293"/>
    </location>
</feature>
<dbReference type="Pfam" id="PF07524">
    <property type="entry name" value="Bromo_TP"/>
    <property type="match status" value="1"/>
</dbReference>
<evidence type="ECO:0000256" key="5">
    <source>
        <dbReference type="ARBA" id="ARBA00023242"/>
    </source>
</evidence>
<dbReference type="InterPro" id="IPR009072">
    <property type="entry name" value="Histone-fold"/>
</dbReference>
<feature type="domain" description="Bromo" evidence="8">
    <location>
        <begin position="533"/>
        <end position="603"/>
    </location>
</feature>
<accession>A0A9P6J8Z1</accession>
<keyword evidence="3 6" id="KW-0103">Bromodomain</keyword>
<dbReference type="SMART" id="SM00576">
    <property type="entry name" value="BTP"/>
    <property type="match status" value="1"/>
</dbReference>
<dbReference type="InterPro" id="IPR001487">
    <property type="entry name" value="Bromodomain"/>
</dbReference>
<feature type="compositionally biased region" description="Acidic residues" evidence="7">
    <location>
        <begin position="633"/>
        <end position="644"/>
    </location>
</feature>
<dbReference type="GO" id="GO:0000124">
    <property type="term" value="C:SAGA complex"/>
    <property type="evidence" value="ECO:0007669"/>
    <property type="project" value="InterPro"/>
</dbReference>
<evidence type="ECO:0000256" key="7">
    <source>
        <dbReference type="SAM" id="MobiDB-lite"/>
    </source>
</evidence>
<dbReference type="PROSITE" id="PS50014">
    <property type="entry name" value="BROMODOMAIN_2"/>
    <property type="match status" value="1"/>
</dbReference>
<feature type="compositionally biased region" description="Basic and acidic residues" evidence="7">
    <location>
        <begin position="377"/>
        <end position="414"/>
    </location>
</feature>
<keyword evidence="4" id="KW-0804">Transcription</keyword>
<dbReference type="SMART" id="SM00297">
    <property type="entry name" value="BROMO"/>
    <property type="match status" value="1"/>
</dbReference>
<gene>
    <name evidence="9" type="primary">SPT7</name>
    <name evidence="9" type="ORF">BGZ65_004451</name>
</gene>
<feature type="region of interest" description="Disordered" evidence="7">
    <location>
        <begin position="144"/>
        <end position="167"/>
    </location>
</feature>
<evidence type="ECO:0000259" key="8">
    <source>
        <dbReference type="PROSITE" id="PS50014"/>
    </source>
</evidence>
<dbReference type="CDD" id="cd22927">
    <property type="entry name" value="HFD_SPT7"/>
    <property type="match status" value="1"/>
</dbReference>
<dbReference type="GO" id="GO:0005634">
    <property type="term" value="C:nucleus"/>
    <property type="evidence" value="ECO:0007669"/>
    <property type="project" value="UniProtKB-SubCell"/>
</dbReference>
<name>A0A9P6J8Z1_9FUNG</name>
<feature type="compositionally biased region" description="Low complexity" evidence="7">
    <location>
        <begin position="147"/>
        <end position="157"/>
    </location>
</feature>
<dbReference type="Gene3D" id="1.20.920.10">
    <property type="entry name" value="Bromodomain-like"/>
    <property type="match status" value="1"/>
</dbReference>
<dbReference type="Pfam" id="PF00439">
    <property type="entry name" value="Bromodomain"/>
    <property type="match status" value="1"/>
</dbReference>
<evidence type="ECO:0000313" key="10">
    <source>
        <dbReference type="Proteomes" id="UP000749646"/>
    </source>
</evidence>
<dbReference type="GO" id="GO:0046982">
    <property type="term" value="F:protein heterodimerization activity"/>
    <property type="evidence" value="ECO:0007669"/>
    <property type="project" value="InterPro"/>
</dbReference>
<evidence type="ECO:0000256" key="1">
    <source>
        <dbReference type="ARBA" id="ARBA00004123"/>
    </source>
</evidence>
<feature type="compositionally biased region" description="Low complexity" evidence="7">
    <location>
        <begin position="268"/>
        <end position="289"/>
    </location>
</feature>
<reference evidence="9" key="1">
    <citation type="journal article" date="2020" name="Fungal Divers.">
        <title>Resolving the Mortierellaceae phylogeny through synthesis of multi-gene phylogenetics and phylogenomics.</title>
        <authorList>
            <person name="Vandepol N."/>
            <person name="Liber J."/>
            <person name="Desiro A."/>
            <person name="Na H."/>
            <person name="Kennedy M."/>
            <person name="Barry K."/>
            <person name="Grigoriev I.V."/>
            <person name="Miller A.N."/>
            <person name="O'Donnell K."/>
            <person name="Stajich J.E."/>
            <person name="Bonito G."/>
        </authorList>
    </citation>
    <scope>NUCLEOTIDE SEQUENCE</scope>
    <source>
        <strain evidence="9">MES-2147</strain>
    </source>
</reference>
<evidence type="ECO:0000256" key="3">
    <source>
        <dbReference type="ARBA" id="ARBA00023117"/>
    </source>
</evidence>
<feature type="region of interest" description="Disordered" evidence="7">
    <location>
        <begin position="1"/>
        <end position="24"/>
    </location>
</feature>